<dbReference type="GeneID" id="97241428"/>
<dbReference type="Gene3D" id="3.90.850.10">
    <property type="entry name" value="Fumarylacetoacetase-like, C-terminal domain"/>
    <property type="match status" value="1"/>
</dbReference>
<evidence type="ECO:0000313" key="3">
    <source>
        <dbReference type="Proteomes" id="UP000075787"/>
    </source>
</evidence>
<accession>A0A162K1S7</accession>
<dbReference type="PANTHER" id="PTHR43211">
    <property type="entry name" value="FUMARYLACETOACETATE HYDROLASE"/>
    <property type="match status" value="1"/>
</dbReference>
<feature type="domain" description="Fumarylacetoacetase-like C-terminal" evidence="1">
    <location>
        <begin position="148"/>
        <end position="334"/>
    </location>
</feature>
<comment type="caution">
    <text evidence="2">The sequence shown here is derived from an EMBL/GenBank/DDBJ whole genome shotgun (WGS) entry which is preliminary data.</text>
</comment>
<sequence>MKLLTFVPGAGAFETAPGETRRIGALMADGGRVLDLTTAATARMGADAGFAASMLALIDAGADGLGRTAELLAEAERGGAAADAVVALDAISFRSPLPRPRQMRDCLVFETHLIQAMEGGRRLLAGLKGTTPEALGLPPVTVPQVWYEQPIYYKANRFSVIGHEQPVRWPSHSKLMDYELELGIVLAKGGRDIPAETAHDHIFGYTIFNDMTARDTQFTEMQGSLGPAKGKDFDTGNIIGPWIVTADEMTDPYALGMRVRVNGELRGEGSSASMQHRFDRILAHISRDETLHAGEFIGSGTVGNGCGIETGQLLDPGDVVELEIDGIGRLRNRITPPRV</sequence>
<dbReference type="OrthoDB" id="3766879at2"/>
<dbReference type="InterPro" id="IPR011234">
    <property type="entry name" value="Fumarylacetoacetase-like_C"/>
</dbReference>
<dbReference type="Proteomes" id="UP000075787">
    <property type="component" value="Unassembled WGS sequence"/>
</dbReference>
<dbReference type="AlphaFoldDB" id="A0A162K1S7"/>
<dbReference type="InterPro" id="IPR036663">
    <property type="entry name" value="Fumarylacetoacetase_C_sf"/>
</dbReference>
<dbReference type="RefSeq" id="WP_062768490.1">
    <property type="nucleotide sequence ID" value="NZ_CP121045.1"/>
</dbReference>
<proteinExistence type="predicted"/>
<dbReference type="SUPFAM" id="SSF56529">
    <property type="entry name" value="FAH"/>
    <property type="match status" value="1"/>
</dbReference>
<evidence type="ECO:0000313" key="2">
    <source>
        <dbReference type="EMBL" id="KYO50305.1"/>
    </source>
</evidence>
<dbReference type="Pfam" id="PF01557">
    <property type="entry name" value="FAA_hydrolase"/>
    <property type="match status" value="1"/>
</dbReference>
<name>A0A162K1S7_9PROT</name>
<gene>
    <name evidence="2" type="ORF">AUP44_13685</name>
</gene>
<organism evidence="2 3">
    <name type="scientific">Tistrella mobilis</name>
    <dbReference type="NCBI Taxonomy" id="171437"/>
    <lineage>
        <taxon>Bacteria</taxon>
        <taxon>Pseudomonadati</taxon>
        <taxon>Pseudomonadota</taxon>
        <taxon>Alphaproteobacteria</taxon>
        <taxon>Geminicoccales</taxon>
        <taxon>Geminicoccaceae</taxon>
        <taxon>Tistrella</taxon>
    </lineage>
</organism>
<reference evidence="2 3" key="1">
    <citation type="submission" date="2015-12" db="EMBL/GenBank/DDBJ databases">
        <title>Genome sequence of Tistrella mobilis MCCC 1A02139.</title>
        <authorList>
            <person name="Lu L."/>
            <person name="Lai Q."/>
            <person name="Shao Z."/>
            <person name="Qian P."/>
        </authorList>
    </citation>
    <scope>NUCLEOTIDE SEQUENCE [LARGE SCALE GENOMIC DNA]</scope>
    <source>
        <strain evidence="2 3">MCCC 1A02139</strain>
    </source>
</reference>
<dbReference type="EMBL" id="LPZR01000202">
    <property type="protein sequence ID" value="KYO50305.1"/>
    <property type="molecule type" value="Genomic_DNA"/>
</dbReference>
<dbReference type="GO" id="GO:0003824">
    <property type="term" value="F:catalytic activity"/>
    <property type="evidence" value="ECO:0007669"/>
    <property type="project" value="InterPro"/>
</dbReference>
<evidence type="ECO:0000259" key="1">
    <source>
        <dbReference type="Pfam" id="PF01557"/>
    </source>
</evidence>
<protein>
    <recommendedName>
        <fullName evidence="1">Fumarylacetoacetase-like C-terminal domain-containing protein</fullName>
    </recommendedName>
</protein>
<dbReference type="PANTHER" id="PTHR43211:SF1">
    <property type="entry name" value="BLL6422 PROTEIN"/>
    <property type="match status" value="1"/>
</dbReference>